<proteinExistence type="predicted"/>
<organism evidence="1 2">
    <name type="scientific">Ixodes persulcatus</name>
    <name type="common">Taiga tick</name>
    <dbReference type="NCBI Taxonomy" id="34615"/>
    <lineage>
        <taxon>Eukaryota</taxon>
        <taxon>Metazoa</taxon>
        <taxon>Ecdysozoa</taxon>
        <taxon>Arthropoda</taxon>
        <taxon>Chelicerata</taxon>
        <taxon>Arachnida</taxon>
        <taxon>Acari</taxon>
        <taxon>Parasitiformes</taxon>
        <taxon>Ixodida</taxon>
        <taxon>Ixodoidea</taxon>
        <taxon>Ixodidae</taxon>
        <taxon>Ixodinae</taxon>
        <taxon>Ixodes</taxon>
    </lineage>
</organism>
<gene>
    <name evidence="1" type="ORF">HPB47_028254</name>
</gene>
<reference evidence="1 2" key="1">
    <citation type="journal article" date="2020" name="Cell">
        <title>Large-Scale Comparative Analyses of Tick Genomes Elucidate Their Genetic Diversity and Vector Capacities.</title>
        <authorList>
            <consortium name="Tick Genome and Microbiome Consortium (TIGMIC)"/>
            <person name="Jia N."/>
            <person name="Wang J."/>
            <person name="Shi W."/>
            <person name="Du L."/>
            <person name="Sun Y."/>
            <person name="Zhan W."/>
            <person name="Jiang J.F."/>
            <person name="Wang Q."/>
            <person name="Zhang B."/>
            <person name="Ji P."/>
            <person name="Bell-Sakyi L."/>
            <person name="Cui X.M."/>
            <person name="Yuan T.T."/>
            <person name="Jiang B.G."/>
            <person name="Yang W.F."/>
            <person name="Lam T.T."/>
            <person name="Chang Q.C."/>
            <person name="Ding S.J."/>
            <person name="Wang X.J."/>
            <person name="Zhu J.G."/>
            <person name="Ruan X.D."/>
            <person name="Zhao L."/>
            <person name="Wei J.T."/>
            <person name="Ye R.Z."/>
            <person name="Que T.C."/>
            <person name="Du C.H."/>
            <person name="Zhou Y.H."/>
            <person name="Cheng J.X."/>
            <person name="Dai P.F."/>
            <person name="Guo W.B."/>
            <person name="Han X.H."/>
            <person name="Huang E.J."/>
            <person name="Li L.F."/>
            <person name="Wei W."/>
            <person name="Gao Y.C."/>
            <person name="Liu J.Z."/>
            <person name="Shao H.Z."/>
            <person name="Wang X."/>
            <person name="Wang C.C."/>
            <person name="Yang T.C."/>
            <person name="Huo Q.B."/>
            <person name="Li W."/>
            <person name="Chen H.Y."/>
            <person name="Chen S.E."/>
            <person name="Zhou L.G."/>
            <person name="Ni X.B."/>
            <person name="Tian J.H."/>
            <person name="Sheng Y."/>
            <person name="Liu T."/>
            <person name="Pan Y.S."/>
            <person name="Xia L.Y."/>
            <person name="Li J."/>
            <person name="Zhao F."/>
            <person name="Cao W.C."/>
        </authorList>
    </citation>
    <scope>NUCLEOTIDE SEQUENCE [LARGE SCALE GENOMIC DNA]</scope>
    <source>
        <strain evidence="1">Iper-2018</strain>
    </source>
</reference>
<accession>A0AC60PTV0</accession>
<protein>
    <submittedName>
        <fullName evidence="1">Uncharacterized protein</fullName>
    </submittedName>
</protein>
<dbReference type="Proteomes" id="UP000805193">
    <property type="component" value="Unassembled WGS sequence"/>
</dbReference>
<evidence type="ECO:0000313" key="2">
    <source>
        <dbReference type="Proteomes" id="UP000805193"/>
    </source>
</evidence>
<comment type="caution">
    <text evidence="1">The sequence shown here is derived from an EMBL/GenBank/DDBJ whole genome shotgun (WGS) entry which is preliminary data.</text>
</comment>
<sequence>MGILAFWLSSGGSEPSTTASLDSGDDTVSNGRHRVRSETAARPHDVEAKCARSGPARKTPTLERAGGVQRSHLIEVQGRQIGRVAGITCIASYMQKLHKDLQLSSPEFKALHFKDPCHLLNNVLDDGLKTDSFVVVHDFVVHFPALLKSSRELRRKFGLVCTSMGMKIKCLSTVSPSRWFSFHEALEDILDYWRAILSFLRSDDAKGKKCEKLKALVSSPDDVHDLLIKLKFLKINSVPLQEHVQQAPFPDDLPLKTRSTVPAAVYKGKLLNSDYSRRGQGKR</sequence>
<name>A0AC60PTV0_IXOPE</name>
<evidence type="ECO:0000313" key="1">
    <source>
        <dbReference type="EMBL" id="KAG0424545.1"/>
    </source>
</evidence>
<keyword evidence="2" id="KW-1185">Reference proteome</keyword>
<dbReference type="EMBL" id="JABSTQ010009964">
    <property type="protein sequence ID" value="KAG0424545.1"/>
    <property type="molecule type" value="Genomic_DNA"/>
</dbReference>